<organism evidence="1 2">
    <name type="scientific">Paenibacillus illinoisensis</name>
    <dbReference type="NCBI Taxonomy" id="59845"/>
    <lineage>
        <taxon>Bacteria</taxon>
        <taxon>Bacillati</taxon>
        <taxon>Bacillota</taxon>
        <taxon>Bacilli</taxon>
        <taxon>Bacillales</taxon>
        <taxon>Paenibacillaceae</taxon>
        <taxon>Paenibacillus</taxon>
    </lineage>
</organism>
<dbReference type="Proteomes" id="UP000247459">
    <property type="component" value="Unassembled WGS sequence"/>
</dbReference>
<name>A0A2W0C9V2_9BACL</name>
<protein>
    <recommendedName>
        <fullName evidence="3">Nucleotidyltransferase family protein</fullName>
    </recommendedName>
</protein>
<dbReference type="EMBL" id="PRLG01000019">
    <property type="protein sequence ID" value="PYY28814.1"/>
    <property type="molecule type" value="Genomic_DNA"/>
</dbReference>
<comment type="caution">
    <text evidence="1">The sequence shown here is derived from an EMBL/GenBank/DDBJ whole genome shotgun (WGS) entry which is preliminary data.</text>
</comment>
<sequence>MSRLGPQGTEGLTERYPELHAALLETAKAWNTVPYAWLLGGSCGLLLQQVELQQAPRDIDVYADLAAAHGLHHAAPGIALDEPVIDRTGPYASLLSHYQVGECALELVGGFEVWSRQSWYRIEIEQLLIHHAPQAQIGSYTLRLMPLAHELLFNLLRGRADRYEAIAEAIRKDPQLHQPLLASLGKHNVWTSRFSAEVEELVGFTWTS</sequence>
<gene>
    <name evidence="1" type="ORF">PIL02S_02771</name>
</gene>
<accession>A0A2W0C9V2</accession>
<dbReference type="Gene3D" id="3.30.460.40">
    <property type="match status" value="1"/>
</dbReference>
<evidence type="ECO:0000313" key="1">
    <source>
        <dbReference type="EMBL" id="PYY28814.1"/>
    </source>
</evidence>
<dbReference type="AlphaFoldDB" id="A0A2W0C9V2"/>
<reference evidence="1 2" key="1">
    <citation type="submission" date="2018-01" db="EMBL/GenBank/DDBJ databases">
        <title>Genome sequence of the PGP bacterium Paenibacillus illinoisensis E3.</title>
        <authorList>
            <person name="Rolli E."/>
            <person name="Marasco R."/>
            <person name="Bessem C."/>
            <person name="Michoud G."/>
            <person name="Gaiarsa S."/>
            <person name="Borin S."/>
            <person name="Daffonchio D."/>
        </authorList>
    </citation>
    <scope>NUCLEOTIDE SEQUENCE [LARGE SCALE GENOMIC DNA]</scope>
    <source>
        <strain evidence="1 2">E3</strain>
    </source>
</reference>
<evidence type="ECO:0000313" key="2">
    <source>
        <dbReference type="Proteomes" id="UP000247459"/>
    </source>
</evidence>
<proteinExistence type="predicted"/>
<dbReference type="InterPro" id="IPR043519">
    <property type="entry name" value="NT_sf"/>
</dbReference>
<evidence type="ECO:0008006" key="3">
    <source>
        <dbReference type="Google" id="ProtNLM"/>
    </source>
</evidence>
<dbReference type="SUPFAM" id="SSF81301">
    <property type="entry name" value="Nucleotidyltransferase"/>
    <property type="match status" value="1"/>
</dbReference>